<sequence>MDQSTMHDHEHNEASVIPSPASSGLTGIFSGASPKLTFVMGLLVGVAGVSLIGFVLAASFAFSGKGTKVAVTNTGTPTPTAAAPSQPTAPTPVNIAVKSTDYVRGSSEAPLTIVTYTDLECPYCKSFHPSMQRIMNEYSGQVRWIYRHFPLSFHVNAQKEAEAAECVGKLGGSEAYWNFIDKIFERTTSNGTGFALTDLYPLAKEVGVAESRFRTCLDQGEMTSKVQADLQEGTSYGVQGTPTSFINGTPVEGAVPYEQLKAVVDQVLAQ</sequence>
<dbReference type="Proteomes" id="UP000177575">
    <property type="component" value="Unassembled WGS sequence"/>
</dbReference>
<keyword evidence="6" id="KW-0812">Transmembrane</keyword>
<comment type="caution">
    <text evidence="8">The sequence shown here is derived from an EMBL/GenBank/DDBJ whole genome shotgun (WGS) entry which is preliminary data.</text>
</comment>
<evidence type="ECO:0000256" key="5">
    <source>
        <dbReference type="ARBA" id="ARBA00023284"/>
    </source>
</evidence>
<comment type="similarity">
    <text evidence="1">Belongs to the thioredoxin family. DsbA subfamily.</text>
</comment>
<keyword evidence="6" id="KW-1133">Transmembrane helix</keyword>
<evidence type="ECO:0000256" key="6">
    <source>
        <dbReference type="SAM" id="Phobius"/>
    </source>
</evidence>
<dbReference type="InterPro" id="IPR036249">
    <property type="entry name" value="Thioredoxin-like_sf"/>
</dbReference>
<evidence type="ECO:0000313" key="8">
    <source>
        <dbReference type="EMBL" id="OHA54840.1"/>
    </source>
</evidence>
<keyword evidence="4" id="KW-1015">Disulfide bond</keyword>
<proteinExistence type="inferred from homology"/>
<name>A0A1G2Q2P5_9BACT</name>
<dbReference type="Pfam" id="PF13462">
    <property type="entry name" value="Thioredoxin_4"/>
    <property type="match status" value="1"/>
</dbReference>
<evidence type="ECO:0000256" key="3">
    <source>
        <dbReference type="ARBA" id="ARBA00023002"/>
    </source>
</evidence>
<evidence type="ECO:0000256" key="4">
    <source>
        <dbReference type="ARBA" id="ARBA00023157"/>
    </source>
</evidence>
<protein>
    <recommendedName>
        <fullName evidence="7">Thioredoxin domain-containing protein</fullName>
    </recommendedName>
</protein>
<accession>A0A1G2Q2P5</accession>
<dbReference type="PANTHER" id="PTHR13887:SF14">
    <property type="entry name" value="DISULFIDE BOND FORMATION PROTEIN D"/>
    <property type="match status" value="1"/>
</dbReference>
<dbReference type="PROSITE" id="PS51352">
    <property type="entry name" value="THIOREDOXIN_2"/>
    <property type="match status" value="1"/>
</dbReference>
<dbReference type="SUPFAM" id="SSF52833">
    <property type="entry name" value="Thioredoxin-like"/>
    <property type="match status" value="1"/>
</dbReference>
<reference evidence="8 9" key="1">
    <citation type="journal article" date="2016" name="Nat. Commun.">
        <title>Thousands of microbial genomes shed light on interconnected biogeochemical processes in an aquifer system.</title>
        <authorList>
            <person name="Anantharaman K."/>
            <person name="Brown C.T."/>
            <person name="Hug L.A."/>
            <person name="Sharon I."/>
            <person name="Castelle C.J."/>
            <person name="Probst A.J."/>
            <person name="Thomas B.C."/>
            <person name="Singh A."/>
            <person name="Wilkins M.J."/>
            <person name="Karaoz U."/>
            <person name="Brodie E.L."/>
            <person name="Williams K.H."/>
            <person name="Hubbard S.S."/>
            <person name="Banfield J.F."/>
        </authorList>
    </citation>
    <scope>NUCLEOTIDE SEQUENCE [LARGE SCALE GENOMIC DNA]</scope>
</reference>
<dbReference type="EMBL" id="MHTC01000037">
    <property type="protein sequence ID" value="OHA54840.1"/>
    <property type="molecule type" value="Genomic_DNA"/>
</dbReference>
<evidence type="ECO:0000256" key="1">
    <source>
        <dbReference type="ARBA" id="ARBA00005791"/>
    </source>
</evidence>
<keyword evidence="6" id="KW-0472">Membrane</keyword>
<dbReference type="Gene3D" id="3.40.30.10">
    <property type="entry name" value="Glutaredoxin"/>
    <property type="match status" value="1"/>
</dbReference>
<gene>
    <name evidence="8" type="ORF">A2388_03165</name>
</gene>
<dbReference type="InterPro" id="IPR012336">
    <property type="entry name" value="Thioredoxin-like_fold"/>
</dbReference>
<dbReference type="AlphaFoldDB" id="A0A1G2Q2P5"/>
<keyword evidence="3" id="KW-0560">Oxidoreductase</keyword>
<keyword evidence="5" id="KW-0676">Redox-active center</keyword>
<evidence type="ECO:0000256" key="2">
    <source>
        <dbReference type="ARBA" id="ARBA00022729"/>
    </source>
</evidence>
<feature type="domain" description="Thioredoxin" evidence="7">
    <location>
        <begin position="72"/>
        <end position="269"/>
    </location>
</feature>
<dbReference type="GO" id="GO:0016491">
    <property type="term" value="F:oxidoreductase activity"/>
    <property type="evidence" value="ECO:0007669"/>
    <property type="project" value="UniProtKB-KW"/>
</dbReference>
<evidence type="ECO:0000313" key="9">
    <source>
        <dbReference type="Proteomes" id="UP000177575"/>
    </source>
</evidence>
<evidence type="ECO:0000259" key="7">
    <source>
        <dbReference type="PROSITE" id="PS51352"/>
    </source>
</evidence>
<organism evidence="8 9">
    <name type="scientific">Candidatus Veblenbacteria bacterium RIFOXYB1_FULL_43_13</name>
    <dbReference type="NCBI Taxonomy" id="1802426"/>
    <lineage>
        <taxon>Bacteria</taxon>
        <taxon>Candidatus Vebleniibacteriota</taxon>
    </lineage>
</organism>
<feature type="transmembrane region" description="Helical" evidence="6">
    <location>
        <begin position="38"/>
        <end position="62"/>
    </location>
</feature>
<dbReference type="PANTHER" id="PTHR13887">
    <property type="entry name" value="GLUTATHIONE S-TRANSFERASE KAPPA"/>
    <property type="match status" value="1"/>
</dbReference>
<dbReference type="InterPro" id="IPR013766">
    <property type="entry name" value="Thioredoxin_domain"/>
</dbReference>
<keyword evidence="2" id="KW-0732">Signal</keyword>